<dbReference type="EMBL" id="PPSX01000009">
    <property type="protein sequence ID" value="RZQ54817.1"/>
    <property type="molecule type" value="Genomic_DNA"/>
</dbReference>
<dbReference type="GO" id="GO:0101006">
    <property type="term" value="F:protein histidine phosphatase activity"/>
    <property type="evidence" value="ECO:0007669"/>
    <property type="project" value="InterPro"/>
</dbReference>
<dbReference type="RefSeq" id="WP_130253980.1">
    <property type="nucleotide sequence ID" value="NZ_PNCM01000009.1"/>
</dbReference>
<name>A0A4Q7IU71_9GAMM</name>
<sequence>MKTILIMRHGEAVPMQADDAARALTPRGVSQASEMALWIKAHYQPKAILVSPFIRAQQTAEQVLKHNPADYFEVCKDIVPSGDARFAIDYLETLMSLNSEIETWLLVAHMPIVSYLVDQLSPGDMPIFSTAGIAVIRYDEKNRKADFLKIVSPSL</sequence>
<dbReference type="Pfam" id="PF00300">
    <property type="entry name" value="His_Phos_1"/>
    <property type="match status" value="1"/>
</dbReference>
<protein>
    <submittedName>
        <fullName evidence="1">Phosphohistidine phosphatase SixA</fullName>
    </submittedName>
</protein>
<dbReference type="AlphaFoldDB" id="A0A4Q7IU71"/>
<reference evidence="4" key="3">
    <citation type="submission" date="2019-06" db="EMBL/GenBank/DDBJ databases">
        <title>Co-occurence of chitin degradation, pigmentation and bioactivity in marine Pseudoalteromonas.</title>
        <authorList>
            <person name="Sonnenschein E.C."/>
            <person name="Bech P.K."/>
        </authorList>
    </citation>
    <scope>NUCLEOTIDE SEQUENCE [LARGE SCALE GENOMIC DNA]</scope>
    <source>
        <strain evidence="4">S1189</strain>
    </source>
</reference>
<evidence type="ECO:0000313" key="3">
    <source>
        <dbReference type="Proteomes" id="UP000291338"/>
    </source>
</evidence>
<organism evidence="1 3">
    <name type="scientific">Pseudoalteromonas phenolica</name>
    <dbReference type="NCBI Taxonomy" id="161398"/>
    <lineage>
        <taxon>Bacteria</taxon>
        <taxon>Pseudomonadati</taxon>
        <taxon>Pseudomonadota</taxon>
        <taxon>Gammaproteobacteria</taxon>
        <taxon>Alteromonadales</taxon>
        <taxon>Pseudoalteromonadaceae</taxon>
        <taxon>Pseudoalteromonas</taxon>
    </lineage>
</organism>
<comment type="caution">
    <text evidence="1">The sequence shown here is derived from an EMBL/GenBank/DDBJ whole genome shotgun (WGS) entry which is preliminary data.</text>
</comment>
<dbReference type="InterPro" id="IPR004449">
    <property type="entry name" value="SixA"/>
</dbReference>
<dbReference type="OrthoDB" id="92610at2"/>
<dbReference type="Proteomes" id="UP000291338">
    <property type="component" value="Unassembled WGS sequence"/>
</dbReference>
<reference evidence="2 4" key="1">
    <citation type="submission" date="2017-12" db="EMBL/GenBank/DDBJ databases">
        <authorList>
            <person name="Paulsen S."/>
            <person name="Gram L.K."/>
        </authorList>
    </citation>
    <scope>NUCLEOTIDE SEQUENCE [LARGE SCALE GENOMIC DNA]</scope>
    <source>
        <strain evidence="2 4">S1189</strain>
    </source>
</reference>
<reference evidence="2" key="4">
    <citation type="submission" date="2019-09" db="EMBL/GenBank/DDBJ databases">
        <title>Co-occurence of chitin degradation, pigmentation and bioactivity in marine Pseudoalteromonas.</title>
        <authorList>
            <person name="Sonnenschein E.C."/>
            <person name="Bech P.K."/>
        </authorList>
    </citation>
    <scope>NUCLEOTIDE SEQUENCE</scope>
    <source>
        <strain evidence="2">S1189</strain>
    </source>
</reference>
<dbReference type="NCBIfam" id="TIGR00249">
    <property type="entry name" value="sixA"/>
    <property type="match status" value="1"/>
</dbReference>
<dbReference type="Gene3D" id="3.40.50.1240">
    <property type="entry name" value="Phosphoglycerate mutase-like"/>
    <property type="match status" value="1"/>
</dbReference>
<evidence type="ECO:0000313" key="2">
    <source>
        <dbReference type="EMBL" id="TMP82882.1"/>
    </source>
</evidence>
<gene>
    <name evidence="1" type="primary">sixA</name>
    <name evidence="1" type="ORF">C1E23_02065</name>
    <name evidence="2" type="ORF">CWB73_03365</name>
</gene>
<dbReference type="SMART" id="SM00855">
    <property type="entry name" value="PGAM"/>
    <property type="match status" value="1"/>
</dbReference>
<dbReference type="CDD" id="cd07067">
    <property type="entry name" value="HP_PGM_like"/>
    <property type="match status" value="1"/>
</dbReference>
<dbReference type="GO" id="GO:0005737">
    <property type="term" value="C:cytoplasm"/>
    <property type="evidence" value="ECO:0007669"/>
    <property type="project" value="InterPro"/>
</dbReference>
<proteinExistence type="predicted"/>
<dbReference type="InterPro" id="IPR013078">
    <property type="entry name" value="His_Pase_superF_clade-1"/>
</dbReference>
<accession>A0A4Q7IU71</accession>
<evidence type="ECO:0000313" key="4">
    <source>
        <dbReference type="Proteomes" id="UP000307362"/>
    </source>
</evidence>
<dbReference type="Proteomes" id="UP000307362">
    <property type="component" value="Unassembled WGS sequence"/>
</dbReference>
<dbReference type="InterPro" id="IPR029033">
    <property type="entry name" value="His_PPase_superfam"/>
</dbReference>
<dbReference type="SUPFAM" id="SSF53254">
    <property type="entry name" value="Phosphoglycerate mutase-like"/>
    <property type="match status" value="1"/>
</dbReference>
<evidence type="ECO:0000313" key="1">
    <source>
        <dbReference type="EMBL" id="RZQ54817.1"/>
    </source>
</evidence>
<dbReference type="EMBL" id="PNCM01000009">
    <property type="protein sequence ID" value="TMP82882.1"/>
    <property type="molecule type" value="Genomic_DNA"/>
</dbReference>
<reference evidence="1 3" key="2">
    <citation type="submission" date="2018-01" db="EMBL/GenBank/DDBJ databases">
        <title>Co-occurrence of chitin degradation, pigmentation and bioactivity in marine Pseudoalteromonas.</title>
        <authorList>
            <person name="Paulsen S."/>
            <person name="Gram L."/>
            <person name="Machado H."/>
        </authorList>
    </citation>
    <scope>NUCLEOTIDE SEQUENCE [LARGE SCALE GENOMIC DNA]</scope>
    <source>
        <strain evidence="1 3">S3898</strain>
    </source>
</reference>